<feature type="domain" description="Transcription factor NusA first KH" evidence="7">
    <location>
        <begin position="227"/>
        <end position="301"/>
    </location>
</feature>
<proteinExistence type="predicted"/>
<name>A0ABY9HAY6_9MOLU</name>
<dbReference type="Pfam" id="PF13184">
    <property type="entry name" value="KH_NusA_1st"/>
    <property type="match status" value="1"/>
</dbReference>
<evidence type="ECO:0000256" key="1">
    <source>
        <dbReference type="ARBA" id="ARBA00022472"/>
    </source>
</evidence>
<keyword evidence="1" id="KW-0806">Transcription termination</keyword>
<dbReference type="SUPFAM" id="SSF54814">
    <property type="entry name" value="Prokaryotic type KH domain (KH-domain type II)"/>
    <property type="match status" value="2"/>
</dbReference>
<evidence type="ECO:0000313" key="9">
    <source>
        <dbReference type="EMBL" id="WLP85350.1"/>
    </source>
</evidence>
<keyword evidence="5" id="KW-0804">Transcription</keyword>
<evidence type="ECO:0000259" key="8">
    <source>
        <dbReference type="Pfam" id="PF26594"/>
    </source>
</evidence>
<reference evidence="9" key="1">
    <citation type="submission" date="2023-08" db="EMBL/GenBank/DDBJ databases">
        <title>Complete genome sequence of Mycoplasma seminis 2200.</title>
        <authorList>
            <person name="Spergser J."/>
        </authorList>
    </citation>
    <scope>NUCLEOTIDE SEQUENCE [LARGE SCALE GENOMIC DNA]</scope>
    <source>
        <strain evidence="9">2200</strain>
    </source>
</reference>
<evidence type="ECO:0000256" key="2">
    <source>
        <dbReference type="ARBA" id="ARBA00022490"/>
    </source>
</evidence>
<protein>
    <submittedName>
        <fullName evidence="9">NusA N-terminal domain-containing protein</fullName>
    </submittedName>
</protein>
<dbReference type="SUPFAM" id="SSF69705">
    <property type="entry name" value="Transcription factor NusA, N-terminal domain"/>
    <property type="match status" value="1"/>
</dbReference>
<evidence type="ECO:0000259" key="7">
    <source>
        <dbReference type="Pfam" id="PF13184"/>
    </source>
</evidence>
<dbReference type="InterPro" id="IPR013735">
    <property type="entry name" value="TF_NusA_N"/>
</dbReference>
<evidence type="ECO:0000313" key="10">
    <source>
        <dbReference type="Proteomes" id="UP001237011"/>
    </source>
</evidence>
<dbReference type="Pfam" id="PF08529">
    <property type="entry name" value="NusA_N"/>
    <property type="match status" value="1"/>
</dbReference>
<gene>
    <name evidence="9" type="ORF">Q8852_03450</name>
</gene>
<dbReference type="EMBL" id="CP132191">
    <property type="protein sequence ID" value="WLP85350.1"/>
    <property type="molecule type" value="Genomic_DNA"/>
</dbReference>
<dbReference type="InterPro" id="IPR058582">
    <property type="entry name" value="KH_NusA_2nd"/>
</dbReference>
<dbReference type="Gene3D" id="3.30.1480.10">
    <property type="entry name" value="NusA, N-terminal domain"/>
    <property type="match status" value="1"/>
</dbReference>
<dbReference type="Gene3D" id="3.30.300.20">
    <property type="match status" value="2"/>
</dbReference>
<dbReference type="Pfam" id="PF26594">
    <property type="entry name" value="KH_NusA_2nd"/>
    <property type="match status" value="1"/>
</dbReference>
<sequence>MASKKANTEVINSEEYQLFRLIEEASTSKDIDFNSVAEIFRQAVEKATTKNIDPNIEVSLETDFENKITRMYNVNGEVVEDDFEFNQDTPEEKIIFMTLSQARLSNPDIQVYDAVKIPFTCADLTNKINVAILNDYKQASKAMEKAKIIAKYSQKLGQKVDAKVLTRNKNGSYNVAFEDQVTAFLPANKVNEKLNLQPGKFISVYIDAINEESKLSIVSVSTTSNTELFDLLFTEIPEIQNDDLQVVSIQRVAGIRSKVALRVNPDRKIDFDMIGTVLGESAQRLNAISETLGGEKIDLIKFSDDKAEYIKNALAPARVIDVVPNLAEGEGNFYAITRNGEVNVAIGKRGINIELASKLTNTRIQAITATEAVEKQIPFNNVVDFEPHYFKSTERNKNSKTARTLNNLDTFIDTDSLFEDFNSSALDEFGNVIEETPKKSKKSAPKNKGINIADFDSLFDNDKISELESVTNYDFISEIDKYDDEFEDEDAEAEDVVESSEEKEAKAKKVLREFKNSKVELKDFKVDSDLASYGLDDSIDMDELASDDWE</sequence>
<dbReference type="InterPro" id="IPR030842">
    <property type="entry name" value="TF_NusA_bacterial"/>
</dbReference>
<accession>A0ABY9HAY6</accession>
<dbReference type="InterPro" id="IPR036555">
    <property type="entry name" value="NusA_N_sf"/>
</dbReference>
<feature type="domain" description="NusA-like second KH" evidence="8">
    <location>
        <begin position="307"/>
        <end position="371"/>
    </location>
</feature>
<evidence type="ECO:0000259" key="6">
    <source>
        <dbReference type="Pfam" id="PF08529"/>
    </source>
</evidence>
<dbReference type="RefSeq" id="WP_305937786.1">
    <property type="nucleotide sequence ID" value="NZ_CP132191.1"/>
</dbReference>
<dbReference type="InterPro" id="IPR025249">
    <property type="entry name" value="TF_NusA_KH_1st"/>
</dbReference>
<keyword evidence="4" id="KW-0805">Transcription regulation</keyword>
<evidence type="ECO:0000256" key="5">
    <source>
        <dbReference type="ARBA" id="ARBA00023163"/>
    </source>
</evidence>
<dbReference type="Proteomes" id="UP001237011">
    <property type="component" value="Chromosome"/>
</dbReference>
<dbReference type="PANTHER" id="PTHR22648">
    <property type="entry name" value="TRANSCRIPTION TERMINATION FACTOR NUSA"/>
    <property type="match status" value="1"/>
</dbReference>
<dbReference type="InterPro" id="IPR015946">
    <property type="entry name" value="KH_dom-like_a/b"/>
</dbReference>
<keyword evidence="10" id="KW-1185">Reference proteome</keyword>
<keyword evidence="3" id="KW-0694">RNA-binding</keyword>
<dbReference type="PANTHER" id="PTHR22648:SF0">
    <property type="entry name" value="TRANSCRIPTION TERMINATION_ANTITERMINATION PROTEIN NUSA"/>
    <property type="match status" value="1"/>
</dbReference>
<feature type="domain" description="Transcription factor NusA N-terminal" evidence="6">
    <location>
        <begin position="18"/>
        <end position="124"/>
    </location>
</feature>
<organism evidence="9 10">
    <name type="scientific">Mycoplasma seminis</name>
    <dbReference type="NCBI Taxonomy" id="512749"/>
    <lineage>
        <taxon>Bacteria</taxon>
        <taxon>Bacillati</taxon>
        <taxon>Mycoplasmatota</taxon>
        <taxon>Mollicutes</taxon>
        <taxon>Mycoplasmataceae</taxon>
        <taxon>Mycoplasma</taxon>
    </lineage>
</organism>
<evidence type="ECO:0000256" key="4">
    <source>
        <dbReference type="ARBA" id="ARBA00023015"/>
    </source>
</evidence>
<dbReference type="InterPro" id="IPR009019">
    <property type="entry name" value="KH_sf_prok-type"/>
</dbReference>
<keyword evidence="2" id="KW-0963">Cytoplasm</keyword>
<evidence type="ECO:0000256" key="3">
    <source>
        <dbReference type="ARBA" id="ARBA00022884"/>
    </source>
</evidence>